<accession>A0A6A4I6C6</accession>
<keyword evidence="3" id="KW-1185">Reference proteome</keyword>
<dbReference type="AlphaFoldDB" id="A0A6A4I6C6"/>
<evidence type="ECO:0000259" key="1">
    <source>
        <dbReference type="Pfam" id="PF18723"/>
    </source>
</evidence>
<dbReference type="OrthoDB" id="433924at2759"/>
<sequence>MAMCLEPTVVFDTFWRWCAERKSIDDRRRAGEPSPWTQDRVLQREFFCNTFRILDRTSQYIVREVIQKGSQEPTEIVFRVLLFNTFTRIETWEWLDKEIGPLTWQRYCREDYDEAIEEMRENDLKIYTGAFQKPGPKWEHKETWRNHLSLLETLMVNDLAEKLQKFETMADAYAFIASFPGMGTFNSYQLLLNLSYSSVLNFSGNDFVVPGIGAVSGLKKLFGFEH</sequence>
<evidence type="ECO:0000313" key="3">
    <source>
        <dbReference type="Proteomes" id="UP000799118"/>
    </source>
</evidence>
<dbReference type="Pfam" id="PF18723">
    <property type="entry name" value="HMUDK_hel"/>
    <property type="match status" value="1"/>
</dbReference>
<gene>
    <name evidence="2" type="ORF">BT96DRAFT_1057993</name>
</gene>
<dbReference type="EMBL" id="ML769404">
    <property type="protein sequence ID" value="KAE9406101.1"/>
    <property type="molecule type" value="Genomic_DNA"/>
</dbReference>
<feature type="domain" description="5-hmdU DNA kinase helical" evidence="1">
    <location>
        <begin position="9"/>
        <end position="223"/>
    </location>
</feature>
<organism evidence="2 3">
    <name type="scientific">Gymnopus androsaceus JB14</name>
    <dbReference type="NCBI Taxonomy" id="1447944"/>
    <lineage>
        <taxon>Eukaryota</taxon>
        <taxon>Fungi</taxon>
        <taxon>Dikarya</taxon>
        <taxon>Basidiomycota</taxon>
        <taxon>Agaricomycotina</taxon>
        <taxon>Agaricomycetes</taxon>
        <taxon>Agaricomycetidae</taxon>
        <taxon>Agaricales</taxon>
        <taxon>Marasmiineae</taxon>
        <taxon>Omphalotaceae</taxon>
        <taxon>Gymnopus</taxon>
    </lineage>
</organism>
<reference evidence="2" key="1">
    <citation type="journal article" date="2019" name="Environ. Microbiol.">
        <title>Fungal ecological strategies reflected in gene transcription - a case study of two litter decomposers.</title>
        <authorList>
            <person name="Barbi F."/>
            <person name="Kohler A."/>
            <person name="Barry K."/>
            <person name="Baskaran P."/>
            <person name="Daum C."/>
            <person name="Fauchery L."/>
            <person name="Ihrmark K."/>
            <person name="Kuo A."/>
            <person name="LaButti K."/>
            <person name="Lipzen A."/>
            <person name="Morin E."/>
            <person name="Grigoriev I.V."/>
            <person name="Henrissat B."/>
            <person name="Lindahl B."/>
            <person name="Martin F."/>
        </authorList>
    </citation>
    <scope>NUCLEOTIDE SEQUENCE</scope>
    <source>
        <strain evidence="2">JB14</strain>
    </source>
</reference>
<evidence type="ECO:0000313" key="2">
    <source>
        <dbReference type="EMBL" id="KAE9406101.1"/>
    </source>
</evidence>
<name>A0A6A4I6C6_9AGAR</name>
<dbReference type="Proteomes" id="UP000799118">
    <property type="component" value="Unassembled WGS sequence"/>
</dbReference>
<proteinExistence type="predicted"/>
<dbReference type="InterPro" id="IPR040684">
    <property type="entry name" value="HMUDK_hel"/>
</dbReference>
<protein>
    <recommendedName>
        <fullName evidence="1">5-hmdU DNA kinase helical domain-containing protein</fullName>
    </recommendedName>
</protein>